<evidence type="ECO:0000313" key="1">
    <source>
        <dbReference type="EMBL" id="KAA6358945.1"/>
    </source>
</evidence>
<reference evidence="1 2" key="1">
    <citation type="submission" date="2019-03" db="EMBL/GenBank/DDBJ databases">
        <title>Single cell metagenomics reveals metabolic interactions within the superorganism composed of flagellate Streblomastix strix and complex community of Bacteroidetes bacteria on its surface.</title>
        <authorList>
            <person name="Treitli S.C."/>
            <person name="Kolisko M."/>
            <person name="Husnik F."/>
            <person name="Keeling P."/>
            <person name="Hampl V."/>
        </authorList>
    </citation>
    <scope>NUCLEOTIDE SEQUENCE [LARGE SCALE GENOMIC DNA]</scope>
    <source>
        <strain evidence="1">ST1C</strain>
    </source>
</reference>
<protein>
    <submittedName>
        <fullName evidence="1">Uncharacterized protein</fullName>
    </submittedName>
</protein>
<dbReference type="EMBL" id="SNRW01029137">
    <property type="protein sequence ID" value="KAA6358945.1"/>
    <property type="molecule type" value="Genomic_DNA"/>
</dbReference>
<name>A0A5J4TNC8_9EUKA</name>
<comment type="caution">
    <text evidence="1">The sequence shown here is derived from an EMBL/GenBank/DDBJ whole genome shotgun (WGS) entry which is preliminary data.</text>
</comment>
<dbReference type="AlphaFoldDB" id="A0A5J4TNC8"/>
<sequence>MGGFPYRIVPTKREKPCLIVGYDCDRGLTQSWVYDVVKQHTDQVASDGAQPNHVFSTTIEDLTQDIEFAGTYIFTSQTDNDNSNGLPSALKEPDSHIEKVVIDYDTILHGAIALPTSHYTIKNLFNDILLPIGCVGSIDGVNNKFYEIFDGVNQFIVVNVHVQSFRYNEKIVQIGSLLIDLQSDLPLYFLLTCLYEKENFKIRPPAGYTAIGVESNKQ</sequence>
<proteinExistence type="predicted"/>
<accession>A0A5J4TNC8</accession>
<organism evidence="1 2">
    <name type="scientific">Streblomastix strix</name>
    <dbReference type="NCBI Taxonomy" id="222440"/>
    <lineage>
        <taxon>Eukaryota</taxon>
        <taxon>Metamonada</taxon>
        <taxon>Preaxostyla</taxon>
        <taxon>Oxymonadida</taxon>
        <taxon>Streblomastigidae</taxon>
        <taxon>Streblomastix</taxon>
    </lineage>
</organism>
<evidence type="ECO:0000313" key="2">
    <source>
        <dbReference type="Proteomes" id="UP000324800"/>
    </source>
</evidence>
<gene>
    <name evidence="1" type="ORF">EZS28_045528</name>
</gene>
<dbReference type="Proteomes" id="UP000324800">
    <property type="component" value="Unassembled WGS sequence"/>
</dbReference>